<reference evidence="1 2" key="1">
    <citation type="submission" date="2019-02" db="EMBL/GenBank/DDBJ databases">
        <title>Isolation and identification of novel species under the genus Muribaculum.</title>
        <authorList>
            <person name="Miyake S."/>
            <person name="Ding Y."/>
            <person name="Low A."/>
            <person name="Soh M."/>
            <person name="Seedorf H."/>
        </authorList>
    </citation>
    <scope>NUCLEOTIDE SEQUENCE [LARGE SCALE GENOMIC DNA]</scope>
    <source>
        <strain evidence="1 2">TLL-A4</strain>
    </source>
</reference>
<evidence type="ECO:0000313" key="1">
    <source>
        <dbReference type="EMBL" id="QCD35623.1"/>
    </source>
</evidence>
<protein>
    <submittedName>
        <fullName evidence="1">Uncharacterized protein</fullName>
    </submittedName>
</protein>
<sequence length="89" mass="10366">MMDYKIKVTFADGSRRVLKDPSELTKANKRREIRVVFKDGKYIDLHLGRVCPKLGIVKVNTFGLLPEGIKLEKIMGWCYKFPHKTSKRK</sequence>
<keyword evidence="2" id="KW-1185">Reference proteome</keyword>
<organism evidence="1 2">
    <name type="scientific">Muribaculum gordoncarteri</name>
    <dbReference type="NCBI Taxonomy" id="2530390"/>
    <lineage>
        <taxon>Bacteria</taxon>
        <taxon>Pseudomonadati</taxon>
        <taxon>Bacteroidota</taxon>
        <taxon>Bacteroidia</taxon>
        <taxon>Bacteroidales</taxon>
        <taxon>Muribaculaceae</taxon>
        <taxon>Muribaculum</taxon>
    </lineage>
</organism>
<dbReference type="AlphaFoldDB" id="A0A4P7VIE9"/>
<evidence type="ECO:0000313" key="2">
    <source>
        <dbReference type="Proteomes" id="UP000297031"/>
    </source>
</evidence>
<dbReference type="RefSeq" id="WP_136410274.1">
    <property type="nucleotide sequence ID" value="NZ_CP039393.1"/>
</dbReference>
<dbReference type="KEGG" id="mgod:E7746_06815"/>
<proteinExistence type="predicted"/>
<dbReference type="Proteomes" id="UP000297031">
    <property type="component" value="Chromosome"/>
</dbReference>
<accession>A0A4P7VIE9</accession>
<dbReference type="OrthoDB" id="1088418at2"/>
<gene>
    <name evidence="1" type="ORF">E7746_06815</name>
</gene>
<dbReference type="EMBL" id="CP039393">
    <property type="protein sequence ID" value="QCD35623.1"/>
    <property type="molecule type" value="Genomic_DNA"/>
</dbReference>
<name>A0A4P7VIE9_9BACT</name>